<evidence type="ECO:0000256" key="5">
    <source>
        <dbReference type="SAM" id="MobiDB-lite"/>
    </source>
</evidence>
<dbReference type="Proteomes" id="UP001293254">
    <property type="component" value="Unassembled WGS sequence"/>
</dbReference>
<name>A0AAE2CP18_9LAMI</name>
<feature type="region of interest" description="Disordered" evidence="5">
    <location>
        <begin position="1"/>
        <end position="23"/>
    </location>
</feature>
<dbReference type="EMBL" id="JACGWO010000004">
    <property type="protein sequence ID" value="KAK4429246.1"/>
    <property type="molecule type" value="Genomic_DNA"/>
</dbReference>
<gene>
    <name evidence="7" type="ORF">Salat_1224900</name>
</gene>
<evidence type="ECO:0000313" key="7">
    <source>
        <dbReference type="EMBL" id="KAK4429246.1"/>
    </source>
</evidence>
<keyword evidence="8" id="KW-1185">Reference proteome</keyword>
<reference evidence="7" key="2">
    <citation type="journal article" date="2024" name="Plant">
        <title>Genomic evolution and insights into agronomic trait innovations of Sesamum species.</title>
        <authorList>
            <person name="Miao H."/>
            <person name="Wang L."/>
            <person name="Qu L."/>
            <person name="Liu H."/>
            <person name="Sun Y."/>
            <person name="Le M."/>
            <person name="Wang Q."/>
            <person name="Wei S."/>
            <person name="Zheng Y."/>
            <person name="Lin W."/>
            <person name="Duan Y."/>
            <person name="Cao H."/>
            <person name="Xiong S."/>
            <person name="Wang X."/>
            <person name="Wei L."/>
            <person name="Li C."/>
            <person name="Ma Q."/>
            <person name="Ju M."/>
            <person name="Zhao R."/>
            <person name="Li G."/>
            <person name="Mu C."/>
            <person name="Tian Q."/>
            <person name="Mei H."/>
            <person name="Zhang T."/>
            <person name="Gao T."/>
            <person name="Zhang H."/>
        </authorList>
    </citation>
    <scope>NUCLEOTIDE SEQUENCE</scope>
    <source>
        <strain evidence="7">3651</strain>
    </source>
</reference>
<keyword evidence="2 4" id="KW-0863">Zinc-finger</keyword>
<evidence type="ECO:0000256" key="3">
    <source>
        <dbReference type="ARBA" id="ARBA00022833"/>
    </source>
</evidence>
<feature type="region of interest" description="Disordered" evidence="5">
    <location>
        <begin position="285"/>
        <end position="338"/>
    </location>
</feature>
<feature type="compositionally biased region" description="Basic residues" evidence="5">
    <location>
        <begin position="327"/>
        <end position="338"/>
    </location>
</feature>
<feature type="compositionally biased region" description="Low complexity" evidence="5">
    <location>
        <begin position="1"/>
        <end position="17"/>
    </location>
</feature>
<accession>A0AAE2CP18</accession>
<dbReference type="PROSITE" id="PS51999">
    <property type="entry name" value="ZF_GRF"/>
    <property type="match status" value="1"/>
</dbReference>
<protein>
    <recommendedName>
        <fullName evidence="6">GRF-type domain-containing protein</fullName>
    </recommendedName>
</protein>
<evidence type="ECO:0000259" key="6">
    <source>
        <dbReference type="PROSITE" id="PS51999"/>
    </source>
</evidence>
<keyword evidence="1" id="KW-0479">Metal-binding</keyword>
<sequence length="338" mass="38426">MNRSSSNQSQSHSTGHSYTNYGDSDEPEVVRICKCGHDLVVRTSWTNSNPGRHFRSCSADAGNQCGVFEWIDPPMCRRSIEVIPGLLKRLNSQEKQLKDYGQKLRGLEASLDGIYALSSWRDCWMCYNTSTPHSLYSDNDPVHILKFPAMAGDGFHWQNKMFYCEHWTPEIEDTFIQSLLAHHRKGTFHHDLVVVEWDPKKNIISADTYVWEQIAKFDRGGTCLDDEWVTNKAPPADDSYGDSSFGNDHDVEQEEPSWWAFVQEYYASDSGTGSVNTHTRTIRRPATSGFATPPPQSPIKDVNTPSSVASNDPDIEDNSPSPYIPKYLRRRQPKKPKF</sequence>
<comment type="caution">
    <text evidence="7">The sequence shown here is derived from an EMBL/GenBank/DDBJ whole genome shotgun (WGS) entry which is preliminary data.</text>
</comment>
<keyword evidence="3" id="KW-0862">Zinc</keyword>
<evidence type="ECO:0000313" key="8">
    <source>
        <dbReference type="Proteomes" id="UP001293254"/>
    </source>
</evidence>
<proteinExistence type="predicted"/>
<dbReference type="PANTHER" id="PTHR33248">
    <property type="entry name" value="ZINC ION-BINDING PROTEIN"/>
    <property type="match status" value="1"/>
</dbReference>
<feature type="domain" description="GRF-type" evidence="6">
    <location>
        <begin position="33"/>
        <end position="74"/>
    </location>
</feature>
<evidence type="ECO:0000256" key="1">
    <source>
        <dbReference type="ARBA" id="ARBA00022723"/>
    </source>
</evidence>
<dbReference type="InterPro" id="IPR010666">
    <property type="entry name" value="Znf_GRF"/>
</dbReference>
<evidence type="ECO:0000256" key="4">
    <source>
        <dbReference type="PROSITE-ProRule" id="PRU01343"/>
    </source>
</evidence>
<dbReference type="Pfam" id="PF06839">
    <property type="entry name" value="Zn_ribbon_GRF"/>
    <property type="match status" value="1"/>
</dbReference>
<evidence type="ECO:0000256" key="2">
    <source>
        <dbReference type="ARBA" id="ARBA00022771"/>
    </source>
</evidence>
<dbReference type="GO" id="GO:0008270">
    <property type="term" value="F:zinc ion binding"/>
    <property type="evidence" value="ECO:0007669"/>
    <property type="project" value="UniProtKB-KW"/>
</dbReference>
<reference evidence="7" key="1">
    <citation type="submission" date="2020-06" db="EMBL/GenBank/DDBJ databases">
        <authorList>
            <person name="Li T."/>
            <person name="Hu X."/>
            <person name="Zhang T."/>
            <person name="Song X."/>
            <person name="Zhang H."/>
            <person name="Dai N."/>
            <person name="Sheng W."/>
            <person name="Hou X."/>
            <person name="Wei L."/>
        </authorList>
    </citation>
    <scope>NUCLEOTIDE SEQUENCE</scope>
    <source>
        <strain evidence="7">3651</strain>
        <tissue evidence="7">Leaf</tissue>
    </source>
</reference>
<organism evidence="7 8">
    <name type="scientific">Sesamum alatum</name>
    <dbReference type="NCBI Taxonomy" id="300844"/>
    <lineage>
        <taxon>Eukaryota</taxon>
        <taxon>Viridiplantae</taxon>
        <taxon>Streptophyta</taxon>
        <taxon>Embryophyta</taxon>
        <taxon>Tracheophyta</taxon>
        <taxon>Spermatophyta</taxon>
        <taxon>Magnoliopsida</taxon>
        <taxon>eudicotyledons</taxon>
        <taxon>Gunneridae</taxon>
        <taxon>Pentapetalae</taxon>
        <taxon>asterids</taxon>
        <taxon>lamiids</taxon>
        <taxon>Lamiales</taxon>
        <taxon>Pedaliaceae</taxon>
        <taxon>Sesamum</taxon>
    </lineage>
</organism>
<dbReference type="AlphaFoldDB" id="A0AAE2CP18"/>